<evidence type="ECO:0000313" key="1">
    <source>
        <dbReference type="EMBL" id="PDH32409.1"/>
    </source>
</evidence>
<dbReference type="EMBL" id="NTJZ01000017">
    <property type="protein sequence ID" value="PDH32409.1"/>
    <property type="molecule type" value="Genomic_DNA"/>
</dbReference>
<accession>A0A2A5W7D8</accession>
<proteinExistence type="predicted"/>
<reference evidence="1 2" key="1">
    <citation type="submission" date="2017-08" db="EMBL/GenBank/DDBJ databases">
        <title>Fine stratification of microbial communities through a metagenomic profile of the photic zone.</title>
        <authorList>
            <person name="Haro-Moreno J.M."/>
            <person name="Lopez-Perez M."/>
            <person name="De La Torre J."/>
            <person name="Picazo A."/>
            <person name="Camacho A."/>
            <person name="Rodriguez-Valera F."/>
        </authorList>
    </citation>
    <scope>NUCLEOTIDE SEQUENCE [LARGE SCALE GENOMIC DNA]</scope>
    <source>
        <strain evidence="1">MED-G28</strain>
    </source>
</reference>
<gene>
    <name evidence="1" type="ORF">CNF02_12170</name>
</gene>
<dbReference type="Proteomes" id="UP000219329">
    <property type="component" value="Unassembled WGS sequence"/>
</dbReference>
<organism evidence="1 2">
    <name type="scientific">OM182 bacterium MED-G28</name>
    <dbReference type="NCBI Taxonomy" id="1986256"/>
    <lineage>
        <taxon>Bacteria</taxon>
        <taxon>Pseudomonadati</taxon>
        <taxon>Pseudomonadota</taxon>
        <taxon>Gammaproteobacteria</taxon>
        <taxon>OMG group</taxon>
        <taxon>OM182 clade</taxon>
    </lineage>
</organism>
<sequence length="388" mass="42377">MNTIFTKIEKQTSILTLGLALAVVISTPALAQSGSLRSEFPELANLYNAFDVTQAGIYDAIADINSNPASQDGRMELKMHLDMMAEMSGGGHGGHGGMSMEMDMDGHFGELETEARISLGETVRGSHSDNAAGEAFANSEALTTHAAMVLAHGRNFESTLWNVFADESTTIYQKRMAIDEAVQDYLTSDARHAVSILPKESELYLEHPYADAFRMGYPKLSGLLYSNQWLQLASLEAIIIAQVDPQFAGRVPLTLERYWNKVGSDTGMTMFPAPSEMPSVPAISPQLYSQSPQAAVIIDNLNMLESALADVVAYPNLQNRDVVIDQVVEQYTSEDMYVAETMDYLLNALRGGIFNQGGPAIGDLSRSERNRTRDAMGMNHTMIMSAPN</sequence>
<dbReference type="AlphaFoldDB" id="A0A2A5W7D8"/>
<protein>
    <submittedName>
        <fullName evidence="1">Uncharacterized protein</fullName>
    </submittedName>
</protein>
<evidence type="ECO:0000313" key="2">
    <source>
        <dbReference type="Proteomes" id="UP000219329"/>
    </source>
</evidence>
<name>A0A2A5W7D8_9GAMM</name>
<comment type="caution">
    <text evidence="1">The sequence shown here is derived from an EMBL/GenBank/DDBJ whole genome shotgun (WGS) entry which is preliminary data.</text>
</comment>